<protein>
    <submittedName>
        <fullName evidence="1">Histone-lysine N-methyltransferase SETMAR</fullName>
    </submittedName>
</protein>
<gene>
    <name evidence="1" type="ORF">EAI_11847</name>
</gene>
<dbReference type="GO" id="GO:0008168">
    <property type="term" value="F:methyltransferase activity"/>
    <property type="evidence" value="ECO:0007669"/>
    <property type="project" value="UniProtKB-KW"/>
</dbReference>
<dbReference type="OMA" id="ASMGHAF"/>
<feature type="non-terminal residue" evidence="1">
    <location>
        <position position="116"/>
    </location>
</feature>
<evidence type="ECO:0000313" key="1">
    <source>
        <dbReference type="EMBL" id="EFN85278.1"/>
    </source>
</evidence>
<keyword evidence="1" id="KW-0808">Transferase</keyword>
<dbReference type="Proteomes" id="UP000008237">
    <property type="component" value="Unassembled WGS sequence"/>
</dbReference>
<evidence type="ECO:0000313" key="2">
    <source>
        <dbReference type="Proteomes" id="UP000008237"/>
    </source>
</evidence>
<dbReference type="InterPro" id="IPR036397">
    <property type="entry name" value="RNaseH_sf"/>
</dbReference>
<dbReference type="GO" id="GO:0032259">
    <property type="term" value="P:methylation"/>
    <property type="evidence" value="ECO:0007669"/>
    <property type="project" value="UniProtKB-KW"/>
</dbReference>
<dbReference type="GO" id="GO:0003676">
    <property type="term" value="F:nucleic acid binding"/>
    <property type="evidence" value="ECO:0007669"/>
    <property type="project" value="InterPro"/>
</dbReference>
<reference evidence="1 2" key="1">
    <citation type="journal article" date="2010" name="Science">
        <title>Genomic comparison of the ants Camponotus floridanus and Harpegnathos saltator.</title>
        <authorList>
            <person name="Bonasio R."/>
            <person name="Zhang G."/>
            <person name="Ye C."/>
            <person name="Mutti N.S."/>
            <person name="Fang X."/>
            <person name="Qin N."/>
            <person name="Donahue G."/>
            <person name="Yang P."/>
            <person name="Li Q."/>
            <person name="Li C."/>
            <person name="Zhang P."/>
            <person name="Huang Z."/>
            <person name="Berger S.L."/>
            <person name="Reinberg D."/>
            <person name="Wang J."/>
            <person name="Liebig J."/>
        </authorList>
    </citation>
    <scope>NUCLEOTIDE SEQUENCE [LARGE SCALE GENOMIC DNA]</scope>
    <source>
        <strain evidence="1 2">R22 G/1</strain>
    </source>
</reference>
<dbReference type="EMBL" id="GL448127">
    <property type="protein sequence ID" value="EFN85278.1"/>
    <property type="molecule type" value="Genomic_DNA"/>
</dbReference>
<sequence>LREKRPEYQKRQHKVILLHDNAPSHTAKLVKETIEAFSWEILSHAAYSPDLAPSDYYLFASMGHAFAEQHFTSYENVRKWLDDWFASKEQQFFWRGVHKLSDRWEKCIASDGQYFE</sequence>
<organism evidence="2">
    <name type="scientific">Harpegnathos saltator</name>
    <name type="common">Jerdon's jumping ant</name>
    <dbReference type="NCBI Taxonomy" id="610380"/>
    <lineage>
        <taxon>Eukaryota</taxon>
        <taxon>Metazoa</taxon>
        <taxon>Ecdysozoa</taxon>
        <taxon>Arthropoda</taxon>
        <taxon>Hexapoda</taxon>
        <taxon>Insecta</taxon>
        <taxon>Pterygota</taxon>
        <taxon>Neoptera</taxon>
        <taxon>Endopterygota</taxon>
        <taxon>Hymenoptera</taxon>
        <taxon>Apocrita</taxon>
        <taxon>Aculeata</taxon>
        <taxon>Formicoidea</taxon>
        <taxon>Formicidae</taxon>
        <taxon>Ponerinae</taxon>
        <taxon>Ponerini</taxon>
        <taxon>Harpegnathos</taxon>
    </lineage>
</organism>
<keyword evidence="2" id="KW-1185">Reference proteome</keyword>
<dbReference type="AlphaFoldDB" id="E2BGA1"/>
<dbReference type="OrthoDB" id="7698488at2759"/>
<dbReference type="Gene3D" id="3.30.420.10">
    <property type="entry name" value="Ribonuclease H-like superfamily/Ribonuclease H"/>
    <property type="match status" value="1"/>
</dbReference>
<keyword evidence="1" id="KW-0489">Methyltransferase</keyword>
<dbReference type="PANTHER" id="PTHR46060:SF1">
    <property type="entry name" value="MARINER MOS1 TRANSPOSASE-LIKE PROTEIN"/>
    <property type="match status" value="1"/>
</dbReference>
<feature type="non-terminal residue" evidence="1">
    <location>
        <position position="1"/>
    </location>
</feature>
<accession>E2BGA1</accession>
<proteinExistence type="predicted"/>
<name>E2BGA1_HARSA</name>
<dbReference type="InParanoid" id="E2BGA1"/>
<dbReference type="PANTHER" id="PTHR46060">
    <property type="entry name" value="MARINER MOS1 TRANSPOSASE-LIKE PROTEIN"/>
    <property type="match status" value="1"/>
</dbReference>
<dbReference type="InterPro" id="IPR052709">
    <property type="entry name" value="Transposase-MT_Hybrid"/>
</dbReference>